<name>A0A9D4GWU7_DREPO</name>
<organism evidence="1 2">
    <name type="scientific">Dreissena polymorpha</name>
    <name type="common">Zebra mussel</name>
    <name type="synonym">Mytilus polymorpha</name>
    <dbReference type="NCBI Taxonomy" id="45954"/>
    <lineage>
        <taxon>Eukaryota</taxon>
        <taxon>Metazoa</taxon>
        <taxon>Spiralia</taxon>
        <taxon>Lophotrochozoa</taxon>
        <taxon>Mollusca</taxon>
        <taxon>Bivalvia</taxon>
        <taxon>Autobranchia</taxon>
        <taxon>Heteroconchia</taxon>
        <taxon>Euheterodonta</taxon>
        <taxon>Imparidentia</taxon>
        <taxon>Neoheterodontei</taxon>
        <taxon>Myida</taxon>
        <taxon>Dreissenoidea</taxon>
        <taxon>Dreissenidae</taxon>
        <taxon>Dreissena</taxon>
    </lineage>
</organism>
<keyword evidence="2" id="KW-1185">Reference proteome</keyword>
<evidence type="ECO:0000313" key="1">
    <source>
        <dbReference type="EMBL" id="KAH3821372.1"/>
    </source>
</evidence>
<dbReference type="AlphaFoldDB" id="A0A9D4GWU7"/>
<reference evidence="1" key="2">
    <citation type="submission" date="2020-11" db="EMBL/GenBank/DDBJ databases">
        <authorList>
            <person name="McCartney M.A."/>
            <person name="Auch B."/>
            <person name="Kono T."/>
            <person name="Mallez S."/>
            <person name="Becker A."/>
            <person name="Gohl D.M."/>
            <person name="Silverstein K.A.T."/>
            <person name="Koren S."/>
            <person name="Bechman K.B."/>
            <person name="Herman A."/>
            <person name="Abrahante J.E."/>
            <person name="Garbe J."/>
        </authorList>
    </citation>
    <scope>NUCLEOTIDE SEQUENCE</scope>
    <source>
        <strain evidence="1">Duluth1</strain>
        <tissue evidence="1">Whole animal</tissue>
    </source>
</reference>
<gene>
    <name evidence="1" type="ORF">DPMN_123136</name>
</gene>
<accession>A0A9D4GWU7</accession>
<reference evidence="1" key="1">
    <citation type="journal article" date="2019" name="bioRxiv">
        <title>The Genome of the Zebra Mussel, Dreissena polymorpha: A Resource for Invasive Species Research.</title>
        <authorList>
            <person name="McCartney M.A."/>
            <person name="Auch B."/>
            <person name="Kono T."/>
            <person name="Mallez S."/>
            <person name="Zhang Y."/>
            <person name="Obille A."/>
            <person name="Becker A."/>
            <person name="Abrahante J.E."/>
            <person name="Garbe J."/>
            <person name="Badalamenti J.P."/>
            <person name="Herman A."/>
            <person name="Mangelson H."/>
            <person name="Liachko I."/>
            <person name="Sullivan S."/>
            <person name="Sone E.D."/>
            <person name="Koren S."/>
            <person name="Silverstein K.A.T."/>
            <person name="Beckman K.B."/>
            <person name="Gohl D.M."/>
        </authorList>
    </citation>
    <scope>NUCLEOTIDE SEQUENCE</scope>
    <source>
        <strain evidence="1">Duluth1</strain>
        <tissue evidence="1">Whole animal</tissue>
    </source>
</reference>
<dbReference type="EMBL" id="JAIWYP010000005">
    <property type="protein sequence ID" value="KAH3821372.1"/>
    <property type="molecule type" value="Genomic_DNA"/>
</dbReference>
<protein>
    <submittedName>
        <fullName evidence="1">Uncharacterized protein</fullName>
    </submittedName>
</protein>
<dbReference type="Proteomes" id="UP000828390">
    <property type="component" value="Unassembled WGS sequence"/>
</dbReference>
<comment type="caution">
    <text evidence="1">The sequence shown here is derived from an EMBL/GenBank/DDBJ whole genome shotgun (WGS) entry which is preliminary data.</text>
</comment>
<proteinExistence type="predicted"/>
<sequence>MDVFEGFAFTQDESQEDIDVILQTFEAICVGKTNVTYERYLFHTCVQCDMDSFDRNL</sequence>
<evidence type="ECO:0000313" key="2">
    <source>
        <dbReference type="Proteomes" id="UP000828390"/>
    </source>
</evidence>